<name>A0A060CRJ1_9GAMM</name>
<protein>
    <submittedName>
        <fullName evidence="1">CAZy families GT4 protein</fullName>
    </submittedName>
</protein>
<accession>A0A060CRJ1</accession>
<evidence type="ECO:0000313" key="1">
    <source>
        <dbReference type="EMBL" id="AIA95576.1"/>
    </source>
</evidence>
<dbReference type="AlphaFoldDB" id="A0A060CRJ1"/>
<proteinExistence type="predicted"/>
<reference evidence="1" key="1">
    <citation type="journal article" date="2013" name="Environ. Microbiol.">
        <title>Seasonally variable intestinal metagenomes of the red palm weevil (Rhynchophorus ferrugineus).</title>
        <authorList>
            <person name="Jia S."/>
            <person name="Zhang X."/>
            <person name="Zhang G."/>
            <person name="Yin A."/>
            <person name="Zhang S."/>
            <person name="Li F."/>
            <person name="Wang L."/>
            <person name="Zhao D."/>
            <person name="Yun Q."/>
            <person name="Tala"/>
            <person name="Wang J."/>
            <person name="Sun G."/>
            <person name="Baabdullah M."/>
            <person name="Yu X."/>
            <person name="Hu S."/>
            <person name="Al-Mssallem I.S."/>
            <person name="Yu J."/>
        </authorList>
    </citation>
    <scope>NUCLEOTIDE SEQUENCE</scope>
</reference>
<dbReference type="EMBL" id="KF128211">
    <property type="protein sequence ID" value="AIA95576.1"/>
    <property type="molecule type" value="Genomic_DNA"/>
</dbReference>
<dbReference type="Gene3D" id="3.40.50.2000">
    <property type="entry name" value="Glycogen Phosphorylase B"/>
    <property type="match status" value="1"/>
</dbReference>
<sequence>MGAYQPRTGLADAARALWQRENFDLVQSHERIAGCDIYRAGDGVHHRWLAQRARILPGWRRALLLSDRYHRYVMDAERAMYQAPELKSRYL</sequence>
<organism evidence="1">
    <name type="scientific">uncultured Erwinia sp</name>
    <dbReference type="NCBI Taxonomy" id="246798"/>
    <lineage>
        <taxon>Bacteria</taxon>
        <taxon>Pseudomonadati</taxon>
        <taxon>Pseudomonadota</taxon>
        <taxon>Gammaproteobacteria</taxon>
        <taxon>Enterobacterales</taxon>
        <taxon>Erwiniaceae</taxon>
        <taxon>Erwinia</taxon>
        <taxon>environmental samples</taxon>
    </lineage>
</organism>